<dbReference type="Proteomes" id="UP000177953">
    <property type="component" value="Unassembled WGS sequence"/>
</dbReference>
<reference evidence="2 3" key="1">
    <citation type="journal article" date="2016" name="Nat. Commun.">
        <title>Thousands of microbial genomes shed light on interconnected biogeochemical processes in an aquifer system.</title>
        <authorList>
            <person name="Anantharaman K."/>
            <person name="Brown C.T."/>
            <person name="Hug L.A."/>
            <person name="Sharon I."/>
            <person name="Castelle C.J."/>
            <person name="Probst A.J."/>
            <person name="Thomas B.C."/>
            <person name="Singh A."/>
            <person name="Wilkins M.J."/>
            <person name="Karaoz U."/>
            <person name="Brodie E.L."/>
            <person name="Williams K.H."/>
            <person name="Hubbard S.S."/>
            <person name="Banfield J.F."/>
        </authorList>
    </citation>
    <scope>NUCLEOTIDE SEQUENCE [LARGE SCALE GENOMIC DNA]</scope>
</reference>
<sequence length="487" mass="57125">MKICLCLQRRFAYIGHSLAALVQEEHPDTAFCAYVYTRPSFDFLEAQQEVPYTALLLDEDIHEEYKRESLDPEYLAWLEKEYGLPHLWPYLEIDRIVRHDQLVREYPHDALRYTHEEMLRILQVKAKRVIEFLDREKPEVIFFSAIGAVSLLLLYHIAKKRGIRTLCLTLNFLPGMIALSDHYAYFNKDRTAVTSERQAMAQALITKFREKPHKYSEIHDPTKQKVNREQQFSFLSPKNLLRSARWFSHLLREHYERRDRFDYSYIHPAYYLLDRFKRKLRNLRPVAYDRFDASENFAFFPLQLEPEISLLLLAPFATDQIHVIKQIARSLPVGYKLYVKEHPQMVPYRPRSFYRELKKIPNVKLIHPGINSFELIAAARLITTITGTAGWEAVLLRKPVITFGDIFYNPLSSVKQCASYHDLASLVKTQLENFNYNEAELVDFVAQALAYSSPVDLLYLWEKETDEAKKKNSLRPLAAAMAQVLGI</sequence>
<feature type="transmembrane region" description="Helical" evidence="1">
    <location>
        <begin position="140"/>
        <end position="158"/>
    </location>
</feature>
<evidence type="ECO:0008006" key="4">
    <source>
        <dbReference type="Google" id="ProtNLM"/>
    </source>
</evidence>
<evidence type="ECO:0000256" key="1">
    <source>
        <dbReference type="SAM" id="Phobius"/>
    </source>
</evidence>
<comment type="caution">
    <text evidence="2">The sequence shown here is derived from an EMBL/GenBank/DDBJ whole genome shotgun (WGS) entry which is preliminary data.</text>
</comment>
<dbReference type="GO" id="GO:0015774">
    <property type="term" value="P:polysaccharide transport"/>
    <property type="evidence" value="ECO:0007669"/>
    <property type="project" value="InterPro"/>
</dbReference>
<accession>A0A1F6MDB1</accession>
<proteinExistence type="predicted"/>
<keyword evidence="1" id="KW-0812">Transmembrane</keyword>
<evidence type="ECO:0000313" key="3">
    <source>
        <dbReference type="Proteomes" id="UP000177953"/>
    </source>
</evidence>
<name>A0A1F6MDB1_9BACT</name>
<evidence type="ECO:0000313" key="2">
    <source>
        <dbReference type="EMBL" id="OGH69619.1"/>
    </source>
</evidence>
<dbReference type="GO" id="GO:0000271">
    <property type="term" value="P:polysaccharide biosynthetic process"/>
    <property type="evidence" value="ECO:0007669"/>
    <property type="project" value="InterPro"/>
</dbReference>
<organism evidence="2 3">
    <name type="scientific">Candidatus Magasanikbacteria bacterium RIFCSPHIGHO2_01_FULL_47_8</name>
    <dbReference type="NCBI Taxonomy" id="1798673"/>
    <lineage>
        <taxon>Bacteria</taxon>
        <taxon>Candidatus Magasanikiibacteriota</taxon>
    </lineage>
</organism>
<gene>
    <name evidence="2" type="ORF">A2754_02905</name>
</gene>
<dbReference type="Pfam" id="PF05159">
    <property type="entry name" value="Capsule_synth"/>
    <property type="match status" value="1"/>
</dbReference>
<keyword evidence="1" id="KW-0472">Membrane</keyword>
<keyword evidence="1" id="KW-1133">Transmembrane helix</keyword>
<dbReference type="InterPro" id="IPR007833">
    <property type="entry name" value="Capsule_polysaccharide_synth"/>
</dbReference>
<dbReference type="AlphaFoldDB" id="A0A1F6MDB1"/>
<protein>
    <recommendedName>
        <fullName evidence="4">Capsule polysaccharide biosynthesis protein</fullName>
    </recommendedName>
</protein>
<dbReference type="SUPFAM" id="SSF53756">
    <property type="entry name" value="UDP-Glycosyltransferase/glycogen phosphorylase"/>
    <property type="match status" value="1"/>
</dbReference>
<dbReference type="EMBL" id="MFPU01000032">
    <property type="protein sequence ID" value="OGH69619.1"/>
    <property type="molecule type" value="Genomic_DNA"/>
</dbReference>